<dbReference type="EMBL" id="FVZE01000011">
    <property type="protein sequence ID" value="SLK10272.1"/>
    <property type="molecule type" value="Genomic_DNA"/>
</dbReference>
<keyword evidence="3" id="KW-1185">Reference proteome</keyword>
<feature type="compositionally biased region" description="Polar residues" evidence="1">
    <location>
        <begin position="25"/>
        <end position="38"/>
    </location>
</feature>
<proteinExistence type="predicted"/>
<evidence type="ECO:0000313" key="2">
    <source>
        <dbReference type="EMBL" id="SLK10272.1"/>
    </source>
</evidence>
<protein>
    <recommendedName>
        <fullName evidence="4">Lipoprotein</fullName>
    </recommendedName>
</protein>
<reference evidence="3" key="1">
    <citation type="submission" date="2017-02" db="EMBL/GenBank/DDBJ databases">
        <authorList>
            <person name="Varghese N."/>
            <person name="Submissions S."/>
        </authorList>
    </citation>
    <scope>NUCLEOTIDE SEQUENCE [LARGE SCALE GENOMIC DNA]</scope>
    <source>
        <strain evidence="3">SM117</strain>
    </source>
</reference>
<name>A0A1U6IQQ8_9SPHN</name>
<feature type="region of interest" description="Disordered" evidence="1">
    <location>
        <begin position="25"/>
        <end position="74"/>
    </location>
</feature>
<evidence type="ECO:0000256" key="1">
    <source>
        <dbReference type="SAM" id="MobiDB-lite"/>
    </source>
</evidence>
<sequence>MDKIRTFAAMAPALMLVACGQTQTMPDDNEATGSTGFETATERHQAPETEANASSDTATETAKSQLTPDAERGETGARDILLDFARAIELGQYAKAWAMLSPADREKWSQPRFSALFADLDKPTVAVPSGVMEGAAGSSYYTAPLTVTGNDKDGRPVRLEGQGRVNDVDGASPAQLRWHFESVKLDWTH</sequence>
<dbReference type="STRING" id="428990.SAMN06295987_11132"/>
<dbReference type="PROSITE" id="PS51257">
    <property type="entry name" value="PROKAR_LIPOPROTEIN"/>
    <property type="match status" value="1"/>
</dbReference>
<dbReference type="Proteomes" id="UP000190989">
    <property type="component" value="Unassembled WGS sequence"/>
</dbReference>
<feature type="compositionally biased region" description="Polar residues" evidence="1">
    <location>
        <begin position="51"/>
        <end position="67"/>
    </location>
</feature>
<evidence type="ECO:0000313" key="3">
    <source>
        <dbReference type="Proteomes" id="UP000190989"/>
    </source>
</evidence>
<gene>
    <name evidence="2" type="ORF">SAMN06295987_11132</name>
</gene>
<evidence type="ECO:0008006" key="4">
    <source>
        <dbReference type="Google" id="ProtNLM"/>
    </source>
</evidence>
<dbReference type="AlphaFoldDB" id="A0A1U6IQQ8"/>
<organism evidence="2 3">
    <name type="scientific">Novosphingobium mathurense</name>
    <dbReference type="NCBI Taxonomy" id="428990"/>
    <lineage>
        <taxon>Bacteria</taxon>
        <taxon>Pseudomonadati</taxon>
        <taxon>Pseudomonadota</taxon>
        <taxon>Alphaproteobacteria</taxon>
        <taxon>Sphingomonadales</taxon>
        <taxon>Sphingomonadaceae</taxon>
        <taxon>Novosphingobium</taxon>
    </lineage>
</organism>
<accession>A0A1U6IQQ8</accession>